<dbReference type="Pfam" id="PF00497">
    <property type="entry name" value="SBP_bac_3"/>
    <property type="match status" value="1"/>
</dbReference>
<evidence type="ECO:0000256" key="3">
    <source>
        <dbReference type="SAM" id="SignalP"/>
    </source>
</evidence>
<feature type="domain" description="Solute-binding protein family 3/N-terminal" evidence="4">
    <location>
        <begin position="43"/>
        <end position="271"/>
    </location>
</feature>
<dbReference type="AlphaFoldDB" id="A0A4V2VD68"/>
<dbReference type="GO" id="GO:0042597">
    <property type="term" value="C:periplasmic space"/>
    <property type="evidence" value="ECO:0007669"/>
    <property type="project" value="UniProtKB-SubCell"/>
</dbReference>
<evidence type="ECO:0000313" key="5">
    <source>
        <dbReference type="EMBL" id="TCU31475.1"/>
    </source>
</evidence>
<evidence type="ECO:0000256" key="2">
    <source>
        <dbReference type="ARBA" id="ARBA00022729"/>
    </source>
</evidence>
<dbReference type="RefSeq" id="WP_132554212.1">
    <property type="nucleotide sequence ID" value="NZ_SMBK01000027.1"/>
</dbReference>
<dbReference type="Gene3D" id="3.40.190.10">
    <property type="entry name" value="Periplasmic binding protein-like II"/>
    <property type="match status" value="2"/>
</dbReference>
<accession>A0A4V2VD68</accession>
<protein>
    <submittedName>
        <fullName evidence="5">Amino acid ABC transporter substrate-binding protein (PAAT family)</fullName>
    </submittedName>
</protein>
<dbReference type="InterPro" id="IPR001638">
    <property type="entry name" value="Solute-binding_3/MltF_N"/>
</dbReference>
<sequence length="288" mass="30554">MAPKAISQLIPNNSRRLRIALAAILTIAAGSAAVAEDLDLNQEISIAIGGEPPYTELKPDGTLTGAGPDIDRGALELSGFRNFKGELIQYGAMIPAVQAKRVKILSAGSLNIRPERCKQVNFAEPAICTSQAFLIRSDMVGKFKSYKELADLGLKLAAGAGTLQARDALAAGVKKENLVAYPDNASAVKMLQDGRVDAITLNDAGVLDMKNRSGDETLQVIMPIANTPIDCAAAAFNKGDTALRDAYNVGLKKLKDSGEFEKIMTKYGLQSNFKLLANAKSAAEMCNP</sequence>
<keyword evidence="2 3" id="KW-0732">Signal</keyword>
<name>A0A4V2VD68_9HYPH</name>
<dbReference type="NCBIfam" id="TIGR02995">
    <property type="entry name" value="ectoine_ehuB"/>
    <property type="match status" value="1"/>
</dbReference>
<dbReference type="PANTHER" id="PTHR35936">
    <property type="entry name" value="MEMBRANE-BOUND LYTIC MUREIN TRANSGLYCOSYLASE F"/>
    <property type="match status" value="1"/>
</dbReference>
<dbReference type="GO" id="GO:0033294">
    <property type="term" value="F:ectoine binding"/>
    <property type="evidence" value="ECO:0007669"/>
    <property type="project" value="InterPro"/>
</dbReference>
<feature type="signal peptide" evidence="3">
    <location>
        <begin position="1"/>
        <end position="35"/>
    </location>
</feature>
<dbReference type="SUPFAM" id="SSF53850">
    <property type="entry name" value="Periplasmic binding protein-like II"/>
    <property type="match status" value="1"/>
</dbReference>
<dbReference type="InterPro" id="IPR014337">
    <property type="entry name" value="Ectoine_EhuB"/>
</dbReference>
<feature type="chain" id="PRO_5020481367" evidence="3">
    <location>
        <begin position="36"/>
        <end position="288"/>
    </location>
</feature>
<dbReference type="Proteomes" id="UP000295507">
    <property type="component" value="Unassembled WGS sequence"/>
</dbReference>
<evidence type="ECO:0000259" key="4">
    <source>
        <dbReference type="SMART" id="SM00062"/>
    </source>
</evidence>
<evidence type="ECO:0000313" key="6">
    <source>
        <dbReference type="Proteomes" id="UP000295507"/>
    </source>
</evidence>
<reference evidence="5 6" key="1">
    <citation type="submission" date="2019-03" db="EMBL/GenBank/DDBJ databases">
        <title>Genomic Encyclopedia of Type Strains, Phase IV (KMG-V): Genome sequencing to study the core and pangenomes of soil and plant-associated prokaryotes.</title>
        <authorList>
            <person name="Whitman W."/>
        </authorList>
    </citation>
    <scope>NUCLEOTIDE SEQUENCE [LARGE SCALE GENOMIC DNA]</scope>
    <source>
        <strain evidence="5 6">IE4868</strain>
    </source>
</reference>
<dbReference type="GO" id="GO:0051470">
    <property type="term" value="P:ectoine transmembrane transport"/>
    <property type="evidence" value="ECO:0007669"/>
    <property type="project" value="InterPro"/>
</dbReference>
<dbReference type="EMBL" id="SMBK01000027">
    <property type="protein sequence ID" value="TCU31475.1"/>
    <property type="molecule type" value="Genomic_DNA"/>
</dbReference>
<proteinExistence type="predicted"/>
<comment type="subcellular location">
    <subcellularLocation>
        <location evidence="1">Periplasm</location>
    </subcellularLocation>
</comment>
<dbReference type="SMART" id="SM00062">
    <property type="entry name" value="PBPb"/>
    <property type="match status" value="1"/>
</dbReference>
<evidence type="ECO:0000256" key="1">
    <source>
        <dbReference type="ARBA" id="ARBA00004418"/>
    </source>
</evidence>
<gene>
    <name evidence="5" type="ORF">EV129_12730</name>
</gene>
<organism evidence="5 6">
    <name type="scientific">Rhizobium azibense</name>
    <dbReference type="NCBI Taxonomy" id="1136135"/>
    <lineage>
        <taxon>Bacteria</taxon>
        <taxon>Pseudomonadati</taxon>
        <taxon>Pseudomonadota</taxon>
        <taxon>Alphaproteobacteria</taxon>
        <taxon>Hyphomicrobiales</taxon>
        <taxon>Rhizobiaceae</taxon>
        <taxon>Rhizobium/Agrobacterium group</taxon>
        <taxon>Rhizobium</taxon>
    </lineage>
</organism>
<dbReference type="PANTHER" id="PTHR35936:SF17">
    <property type="entry name" value="ARGININE-BINDING EXTRACELLULAR PROTEIN ARTP"/>
    <property type="match status" value="1"/>
</dbReference>
<comment type="caution">
    <text evidence="5">The sequence shown here is derived from an EMBL/GenBank/DDBJ whole genome shotgun (WGS) entry which is preliminary data.</text>
</comment>